<dbReference type="PANTHER" id="PTHR22957">
    <property type="entry name" value="TBC1 DOMAIN FAMILY MEMBER GTPASE-ACTIVATING PROTEIN"/>
    <property type="match status" value="1"/>
</dbReference>
<dbReference type="FunFam" id="1.10.472.80:FF:000009">
    <property type="entry name" value="TBC1 domain family member 13"/>
    <property type="match status" value="1"/>
</dbReference>
<dbReference type="GO" id="GO:0005096">
    <property type="term" value="F:GTPase activator activity"/>
    <property type="evidence" value="ECO:0007669"/>
    <property type="project" value="UniProtKB-KW"/>
</dbReference>
<keyword evidence="3" id="KW-1185">Reference proteome</keyword>
<evidence type="ECO:0000313" key="3">
    <source>
        <dbReference type="Proteomes" id="UP000046393"/>
    </source>
</evidence>
<feature type="domain" description="Rab-GAP TBC" evidence="2">
    <location>
        <begin position="1"/>
        <end position="166"/>
    </location>
</feature>
<dbReference type="GO" id="GO:0006886">
    <property type="term" value="P:intracellular protein transport"/>
    <property type="evidence" value="ECO:0007669"/>
    <property type="project" value="TreeGrafter"/>
</dbReference>
<keyword evidence="1" id="KW-0343">GTPase activation</keyword>
<dbReference type="SUPFAM" id="SSF47923">
    <property type="entry name" value="Ypt/Rab-GAP domain of gyp1p"/>
    <property type="match status" value="2"/>
</dbReference>
<dbReference type="InterPro" id="IPR000195">
    <property type="entry name" value="Rab-GAP-TBC_dom"/>
</dbReference>
<protein>
    <submittedName>
        <fullName evidence="4">Rab-GAP TBC domain-containing protein</fullName>
    </submittedName>
</protein>
<reference evidence="4" key="1">
    <citation type="submission" date="2017-02" db="UniProtKB">
        <authorList>
            <consortium name="WormBaseParasite"/>
        </authorList>
    </citation>
    <scope>IDENTIFICATION</scope>
</reference>
<dbReference type="Pfam" id="PF00566">
    <property type="entry name" value="RabGAP-TBC"/>
    <property type="match status" value="1"/>
</dbReference>
<proteinExistence type="predicted"/>
<dbReference type="WBParaSite" id="SMUV_0000796101-mRNA-1">
    <property type="protein sequence ID" value="SMUV_0000796101-mRNA-1"/>
    <property type="gene ID" value="SMUV_0000796101"/>
</dbReference>
<organism evidence="3 4">
    <name type="scientific">Syphacia muris</name>
    <dbReference type="NCBI Taxonomy" id="451379"/>
    <lineage>
        <taxon>Eukaryota</taxon>
        <taxon>Metazoa</taxon>
        <taxon>Ecdysozoa</taxon>
        <taxon>Nematoda</taxon>
        <taxon>Chromadorea</taxon>
        <taxon>Rhabditida</taxon>
        <taxon>Spirurina</taxon>
        <taxon>Oxyuridomorpha</taxon>
        <taxon>Oxyuroidea</taxon>
        <taxon>Oxyuridae</taxon>
        <taxon>Syphacia</taxon>
    </lineage>
</organism>
<sequence length="259" mass="30224">LQLVIADLKSSKEDCKDDQGNVVDGAEYHWEVVERILFIYSKLNPGVKYGMNEIVGPLYYVFATDRDKDWAQYAEADTYYCFQILMSEIKDNFIKMLDNSNCGISWSMNQFCELLRGFDVELYNHLVVDLCIKPQFFAFRWISLLLSQEFSLPDVIIIWDSIFSSESRIKFLHFVCIAMMEREREELLNGDFSSCLRLLQNIPEKNVYELLRVAFDIRDGNYKLPLSNSVDDGSRKFKFDSANRFAAAFANSFRNLTKK</sequence>
<dbReference type="STRING" id="451379.A0A0N5AT23"/>
<dbReference type="Proteomes" id="UP000046393">
    <property type="component" value="Unplaced"/>
</dbReference>
<dbReference type="Gene3D" id="1.10.8.270">
    <property type="entry name" value="putative rabgap domain of human tbc1 domain family member 14 like domains"/>
    <property type="match status" value="1"/>
</dbReference>
<accession>A0A0N5AT23</accession>
<dbReference type="AlphaFoldDB" id="A0A0N5AT23"/>
<evidence type="ECO:0000256" key="1">
    <source>
        <dbReference type="ARBA" id="ARBA00022468"/>
    </source>
</evidence>
<dbReference type="SMART" id="SM00164">
    <property type="entry name" value="TBC"/>
    <property type="match status" value="1"/>
</dbReference>
<dbReference type="Gene3D" id="1.10.472.80">
    <property type="entry name" value="Ypt/Rab-GAP domain of gyp1p, domain 3"/>
    <property type="match status" value="1"/>
</dbReference>
<dbReference type="PROSITE" id="PS50086">
    <property type="entry name" value="TBC_RABGAP"/>
    <property type="match status" value="1"/>
</dbReference>
<evidence type="ECO:0000313" key="4">
    <source>
        <dbReference type="WBParaSite" id="SMUV_0000796101-mRNA-1"/>
    </source>
</evidence>
<dbReference type="PANTHER" id="PTHR22957:SF27">
    <property type="entry name" value="TBC1 DOMAIN FAMILY MEMBER 13"/>
    <property type="match status" value="1"/>
</dbReference>
<evidence type="ECO:0000259" key="2">
    <source>
        <dbReference type="PROSITE" id="PS50086"/>
    </source>
</evidence>
<dbReference type="InterPro" id="IPR035969">
    <property type="entry name" value="Rab-GAP_TBC_sf"/>
</dbReference>
<name>A0A0N5AT23_9BILA</name>